<evidence type="ECO:0000313" key="5">
    <source>
        <dbReference type="Proteomes" id="UP000014137"/>
    </source>
</evidence>
<dbReference type="PROSITE" id="PS51257">
    <property type="entry name" value="PROKAR_LIPOPROTEIN"/>
    <property type="match status" value="1"/>
</dbReference>
<keyword evidence="4" id="KW-0449">Lipoprotein</keyword>
<dbReference type="AlphaFoldDB" id="M2PPD7"/>
<evidence type="ECO:0000256" key="1">
    <source>
        <dbReference type="SAM" id="MobiDB-lite"/>
    </source>
</evidence>
<feature type="chain" id="PRO_5039536553" evidence="2">
    <location>
        <begin position="30"/>
        <end position="234"/>
    </location>
</feature>
<feature type="region of interest" description="Disordered" evidence="1">
    <location>
        <begin position="34"/>
        <end position="96"/>
    </location>
</feature>
<evidence type="ECO:0000313" key="4">
    <source>
        <dbReference type="EMBL" id="EMD26403.1"/>
    </source>
</evidence>
<accession>M2PPD7</accession>
<keyword evidence="2" id="KW-0732">Signal</keyword>
<sequence>MMSHRSIRTNVTRVAKVVAACAGVLAVVACNNSGTPSAAPQSSASAGGGGVETSAAPTATSAATGAPVPQGGQAGTPKPSTAGKPVGSGNNPRCATTDLSLVLGAPKPSPNSPTQLDVPLTYKNKSPRTCALYGVPGADLNGPADPNGPVYHLTRVDNGVKYNDVPAGSTATATITVLKPAAGEPTWTPTQVTTIPPGQTQALTANWPSDLPVLRQDAATHPGTYVNGILSDPA</sequence>
<feature type="compositionally biased region" description="Low complexity" evidence="1">
    <location>
        <begin position="34"/>
        <end position="45"/>
    </location>
</feature>
<dbReference type="EMBL" id="ANMG01000033">
    <property type="protein sequence ID" value="EMD26403.1"/>
    <property type="molecule type" value="Genomic_DNA"/>
</dbReference>
<evidence type="ECO:0000256" key="2">
    <source>
        <dbReference type="SAM" id="SignalP"/>
    </source>
</evidence>
<organism evidence="4 5">
    <name type="scientific">Amycolatopsis azurea DSM 43854</name>
    <dbReference type="NCBI Taxonomy" id="1238180"/>
    <lineage>
        <taxon>Bacteria</taxon>
        <taxon>Bacillati</taxon>
        <taxon>Actinomycetota</taxon>
        <taxon>Actinomycetes</taxon>
        <taxon>Pseudonocardiales</taxon>
        <taxon>Pseudonocardiaceae</taxon>
        <taxon>Amycolatopsis</taxon>
    </lineage>
</organism>
<comment type="caution">
    <text evidence="4">The sequence shown here is derived from an EMBL/GenBank/DDBJ whole genome shotgun (WGS) entry which is preliminary data.</text>
</comment>
<protein>
    <submittedName>
        <fullName evidence="4">Putative lipoprotein</fullName>
    </submittedName>
</protein>
<evidence type="ECO:0000259" key="3">
    <source>
        <dbReference type="Pfam" id="PF14016"/>
    </source>
</evidence>
<dbReference type="InterPro" id="IPR025326">
    <property type="entry name" value="DUF4232"/>
</dbReference>
<dbReference type="Pfam" id="PF14016">
    <property type="entry name" value="DUF4232"/>
    <property type="match status" value="1"/>
</dbReference>
<dbReference type="Proteomes" id="UP000014137">
    <property type="component" value="Unassembled WGS sequence"/>
</dbReference>
<feature type="region of interest" description="Disordered" evidence="1">
    <location>
        <begin position="101"/>
        <end position="120"/>
    </location>
</feature>
<dbReference type="PATRIC" id="fig|1238180.3.peg.3863"/>
<feature type="domain" description="DUF4232" evidence="3">
    <location>
        <begin position="94"/>
        <end position="210"/>
    </location>
</feature>
<feature type="compositionally biased region" description="Low complexity" evidence="1">
    <location>
        <begin position="52"/>
        <end position="67"/>
    </location>
</feature>
<name>M2PPD7_9PSEU</name>
<feature type="signal peptide" evidence="2">
    <location>
        <begin position="1"/>
        <end position="29"/>
    </location>
</feature>
<reference evidence="4 5" key="1">
    <citation type="submission" date="2012-10" db="EMBL/GenBank/DDBJ databases">
        <title>Genome assembly of Amycolatopsis azurea DSM 43854.</title>
        <authorList>
            <person name="Khatri I."/>
            <person name="Kaur I."/>
            <person name="Subramanian S."/>
            <person name="Mayilraj S."/>
        </authorList>
    </citation>
    <scope>NUCLEOTIDE SEQUENCE [LARGE SCALE GENOMIC DNA]</scope>
    <source>
        <strain evidence="4 5">DSM 43854</strain>
    </source>
</reference>
<gene>
    <name evidence="4" type="ORF">C791_3532</name>
</gene>
<proteinExistence type="predicted"/>